<evidence type="ECO:0000313" key="2">
    <source>
        <dbReference type="Proteomes" id="UP001524502"/>
    </source>
</evidence>
<dbReference type="EMBL" id="JANFXK010000010">
    <property type="protein sequence ID" value="MCQ4637148.1"/>
    <property type="molecule type" value="Genomic_DNA"/>
</dbReference>
<name>A0ABT1RPP7_9FIRM</name>
<dbReference type="Proteomes" id="UP001524502">
    <property type="component" value="Unassembled WGS sequence"/>
</dbReference>
<comment type="caution">
    <text evidence="1">The sequence shown here is derived from an EMBL/GenBank/DDBJ whole genome shotgun (WGS) entry which is preliminary data.</text>
</comment>
<sequence>MSEQLLSLIKQAAVEAVNAAAPMEITFGIVQSVSPLKIKMDSKHIIDEDFLIKTEASVDKLAKGDKAVLLRMQGGQQFLFIDKVVE</sequence>
<accession>A0ABT1RPP7</accession>
<organism evidence="1 2">
    <name type="scientific">Anaerovorax odorimutans</name>
    <dbReference type="NCBI Taxonomy" id="109327"/>
    <lineage>
        <taxon>Bacteria</taxon>
        <taxon>Bacillati</taxon>
        <taxon>Bacillota</taxon>
        <taxon>Clostridia</taxon>
        <taxon>Peptostreptococcales</taxon>
        <taxon>Anaerovoracaceae</taxon>
        <taxon>Anaerovorax</taxon>
    </lineage>
</organism>
<dbReference type="Pfam" id="PF10844">
    <property type="entry name" value="DUF2577"/>
    <property type="match status" value="1"/>
</dbReference>
<proteinExistence type="predicted"/>
<dbReference type="RefSeq" id="WP_256132339.1">
    <property type="nucleotide sequence ID" value="NZ_JANFXK010000010.1"/>
</dbReference>
<gene>
    <name evidence="1" type="ORF">NE619_10460</name>
</gene>
<reference evidence="1 2" key="1">
    <citation type="submission" date="2022-06" db="EMBL/GenBank/DDBJ databases">
        <title>Isolation of gut microbiota from human fecal samples.</title>
        <authorList>
            <person name="Pamer E.G."/>
            <person name="Barat B."/>
            <person name="Waligurski E."/>
            <person name="Medina S."/>
            <person name="Paddock L."/>
            <person name="Mostad J."/>
        </authorList>
    </citation>
    <scope>NUCLEOTIDE SEQUENCE [LARGE SCALE GENOMIC DNA]</scope>
    <source>
        <strain evidence="1 2">SL.3.17</strain>
    </source>
</reference>
<evidence type="ECO:0000313" key="1">
    <source>
        <dbReference type="EMBL" id="MCQ4637148.1"/>
    </source>
</evidence>
<protein>
    <submittedName>
        <fullName evidence="1">DUF2577 domain-containing protein</fullName>
    </submittedName>
</protein>
<dbReference type="InterPro" id="IPR022555">
    <property type="entry name" value="DUF2577"/>
</dbReference>
<keyword evidence="2" id="KW-1185">Reference proteome</keyword>